<feature type="domain" description="DUF4283" evidence="2">
    <location>
        <begin position="735"/>
        <end position="814"/>
    </location>
</feature>
<dbReference type="Pfam" id="PF14111">
    <property type="entry name" value="DUF4283"/>
    <property type="match status" value="2"/>
</dbReference>
<dbReference type="InterPro" id="IPR025558">
    <property type="entry name" value="DUF4283"/>
</dbReference>
<evidence type="ECO:0000256" key="1">
    <source>
        <dbReference type="SAM" id="MobiDB-lite"/>
    </source>
</evidence>
<evidence type="ECO:0008006" key="6">
    <source>
        <dbReference type="Google" id="ProtNLM"/>
    </source>
</evidence>
<proteinExistence type="predicted"/>
<feature type="compositionally biased region" description="Basic residues" evidence="1">
    <location>
        <begin position="664"/>
        <end position="673"/>
    </location>
</feature>
<evidence type="ECO:0000259" key="2">
    <source>
        <dbReference type="Pfam" id="PF14111"/>
    </source>
</evidence>
<protein>
    <recommendedName>
        <fullName evidence="6">DUF4283 domain-containing protein</fullName>
    </recommendedName>
</protein>
<evidence type="ECO:0000259" key="3">
    <source>
        <dbReference type="Pfam" id="PF14392"/>
    </source>
</evidence>
<comment type="caution">
    <text evidence="4">The sequence shown here is derived from an EMBL/GenBank/DDBJ whole genome shotgun (WGS) entry which is preliminary data.</text>
</comment>
<feature type="region of interest" description="Disordered" evidence="1">
    <location>
        <begin position="1"/>
        <end position="30"/>
    </location>
</feature>
<dbReference type="Pfam" id="PF14392">
    <property type="entry name" value="zf-CCHC_4"/>
    <property type="match status" value="2"/>
</dbReference>
<feature type="domain" description="Zinc knuckle CX2CX4HX4C" evidence="3">
    <location>
        <begin position="868"/>
        <end position="915"/>
    </location>
</feature>
<dbReference type="Proteomes" id="UP000712281">
    <property type="component" value="Unassembled WGS sequence"/>
</dbReference>
<feature type="compositionally biased region" description="Basic and acidic residues" evidence="1">
    <location>
        <begin position="1018"/>
        <end position="1032"/>
    </location>
</feature>
<feature type="domain" description="Zinc knuckle CX2CX4HX4C" evidence="3">
    <location>
        <begin position="328"/>
        <end position="374"/>
    </location>
</feature>
<accession>A0A8S9FRK4</accession>
<dbReference type="InterPro" id="IPR040256">
    <property type="entry name" value="At4g02000-like"/>
</dbReference>
<dbReference type="PANTHER" id="PTHR31286">
    <property type="entry name" value="GLYCINE-RICH CELL WALL STRUCTURAL PROTEIN 1.8-LIKE"/>
    <property type="match status" value="1"/>
</dbReference>
<dbReference type="EMBL" id="QGKW02002228">
    <property type="protein sequence ID" value="KAF2536353.1"/>
    <property type="molecule type" value="Genomic_DNA"/>
</dbReference>
<dbReference type="InterPro" id="IPR025836">
    <property type="entry name" value="Zn_knuckle_CX2CX4HX4C"/>
</dbReference>
<feature type="domain" description="DUF4283" evidence="2">
    <location>
        <begin position="195"/>
        <end position="274"/>
    </location>
</feature>
<dbReference type="AlphaFoldDB" id="A0A8S9FRK4"/>
<sequence>MSAPETQDPVELGSETSKVAPVKQLNPSWTPAKEIETSVVDASEKDQQNPAVASVELVDAAEMESPTETLAPAEIVKDTVTLNLTTEYHDAEKGGEIENLGWKNVSHLKRGRSGGKDHVHDQKISSPSRFAVLDVEEGQVDMGEGNDSNAIEKDMEEGEFRPEVNSQEIRGKGILYEDDDEPIKLTEQDDSQVIKEFRMSLIGKVLNPKKQNVEKLLQSMPTQWGLQDRITANDLGKGKFLFNFTTEEDLMSVLQKGPFHYNYCMFVLVRWEPVVHDDYPWIIPFWVQLYGLPLHLWTVTNLKNIGSRIGHVDVDSIELTEGRMRIEVDSRRPLKFKRKVESPDAEEVTIEIKYDMLFKHCTTCGLMSHEKGYYPTMEPPARVSSERGGVFTRVQIPQVRNTRQPSLNEYNQLSLQRDAEPARNGAENREMASRWSAPRNQTMVRGRYQDDHAYQNRNTGAGDRFRSHSDRIIRRRDERHSGNRYGGSRYQRGPYDRKEELTWCEKKMDMPLLKDKNTAYAQGGSSPKVDDVPYEQLQSNQQGRVRPERSQDEMEVEATGGKMRLASTIVTPSHQLTPQEDNVTIRGKNVALSLTFSPQANGGAENDQIIGALKDMEILDTNDAGMMECDVQDDDLLADEVREMDEKASHSHVAASSNVMLAQRNKKSSRSGAKRSAPLGIQGRKREILRQGSPRPRTVNSSGGSKIRGRGKGILYEDDDEPIKLTEQDDSQVIKEFRMSLIGKVLNPKKQNVEKLLQSMPTQWGLQDRITANDLGKGKFLFNFTTEEDLMSVLQKGPFHYNYCMFVLVRWEPVVHDDYPWIIPFWVQLYGLPLHLWTVTNLKNIGSRIRHVDVDSIELTEGRMRIEVDSRRPLKFKRKVESPDAEEVTIEIKYDMLFKHCTTCGLMSHEKGYCPTMEPPARVSSERGGVFTRVQIPQVRNTRQPSLNEYNQLSLQRDAEPAHNGAENREMASRWSAPRNQTMVRGRYPDDHAYQNRNTGAGDQFRSHYDRIIRRRDERHSGNRVRTERSQDEMEVEATGGKMRLASTIVTPSHQLTPQEDNVTIRGKNVALSLTFSPQANGGAEND</sequence>
<feature type="region of interest" description="Disordered" evidence="1">
    <location>
        <begin position="451"/>
        <end position="493"/>
    </location>
</feature>
<feature type="region of interest" description="Disordered" evidence="1">
    <location>
        <begin position="649"/>
        <end position="713"/>
    </location>
</feature>
<evidence type="ECO:0000313" key="5">
    <source>
        <dbReference type="Proteomes" id="UP000712281"/>
    </source>
</evidence>
<dbReference type="PANTHER" id="PTHR31286:SF162">
    <property type="entry name" value="DUF4283 DOMAIN-CONTAINING PROTEIN-RELATED"/>
    <property type="match status" value="1"/>
</dbReference>
<feature type="compositionally biased region" description="Basic and acidic residues" evidence="1">
    <location>
        <begin position="463"/>
        <end position="481"/>
    </location>
</feature>
<reference evidence="4" key="1">
    <citation type="submission" date="2019-12" db="EMBL/GenBank/DDBJ databases">
        <title>Genome sequencing and annotation of Brassica cretica.</title>
        <authorList>
            <person name="Studholme D.J."/>
            <person name="Sarris P.F."/>
        </authorList>
    </citation>
    <scope>NUCLEOTIDE SEQUENCE</scope>
    <source>
        <strain evidence="4">PFS-001/15</strain>
        <tissue evidence="4">Leaf</tissue>
    </source>
</reference>
<organism evidence="4 5">
    <name type="scientific">Brassica cretica</name>
    <name type="common">Mustard</name>
    <dbReference type="NCBI Taxonomy" id="69181"/>
    <lineage>
        <taxon>Eukaryota</taxon>
        <taxon>Viridiplantae</taxon>
        <taxon>Streptophyta</taxon>
        <taxon>Embryophyta</taxon>
        <taxon>Tracheophyta</taxon>
        <taxon>Spermatophyta</taxon>
        <taxon>Magnoliopsida</taxon>
        <taxon>eudicotyledons</taxon>
        <taxon>Gunneridae</taxon>
        <taxon>Pentapetalae</taxon>
        <taxon>rosids</taxon>
        <taxon>malvids</taxon>
        <taxon>Brassicales</taxon>
        <taxon>Brassicaceae</taxon>
        <taxon>Brassiceae</taxon>
        <taxon>Brassica</taxon>
    </lineage>
</organism>
<feature type="region of interest" description="Disordered" evidence="1">
    <location>
        <begin position="1018"/>
        <end position="1038"/>
    </location>
</feature>
<gene>
    <name evidence="4" type="ORF">F2Q68_00020745</name>
</gene>
<name>A0A8S9FRK4_BRACR</name>
<evidence type="ECO:0000313" key="4">
    <source>
        <dbReference type="EMBL" id="KAF2536353.1"/>
    </source>
</evidence>
<feature type="region of interest" description="Disordered" evidence="1">
    <location>
        <begin position="518"/>
        <end position="550"/>
    </location>
</feature>